<dbReference type="Gene3D" id="2.40.70.10">
    <property type="entry name" value="Acid Proteases"/>
    <property type="match status" value="1"/>
</dbReference>
<dbReference type="eggNOG" id="KOG0017">
    <property type="taxonomic scope" value="Eukaryota"/>
</dbReference>
<organism evidence="1 2">
    <name type="scientific">Arabis alpina</name>
    <name type="common">Alpine rock-cress</name>
    <dbReference type="NCBI Taxonomy" id="50452"/>
    <lineage>
        <taxon>Eukaryota</taxon>
        <taxon>Viridiplantae</taxon>
        <taxon>Streptophyta</taxon>
        <taxon>Embryophyta</taxon>
        <taxon>Tracheophyta</taxon>
        <taxon>Spermatophyta</taxon>
        <taxon>Magnoliopsida</taxon>
        <taxon>eudicotyledons</taxon>
        <taxon>Gunneridae</taxon>
        <taxon>Pentapetalae</taxon>
        <taxon>rosids</taxon>
        <taxon>malvids</taxon>
        <taxon>Brassicales</taxon>
        <taxon>Brassicaceae</taxon>
        <taxon>Arabideae</taxon>
        <taxon>Arabis</taxon>
    </lineage>
</organism>
<evidence type="ECO:0000313" key="2">
    <source>
        <dbReference type="Proteomes" id="UP000029120"/>
    </source>
</evidence>
<dbReference type="Proteomes" id="UP000029120">
    <property type="component" value="Unassembled WGS sequence"/>
</dbReference>
<reference evidence="2" key="1">
    <citation type="journal article" date="2015" name="Nat. Plants">
        <title>Genome expansion of Arabis alpina linked with retrotransposition and reduced symmetric DNA methylation.</title>
        <authorList>
            <person name="Willing E.M."/>
            <person name="Rawat V."/>
            <person name="Mandakova T."/>
            <person name="Maumus F."/>
            <person name="James G.V."/>
            <person name="Nordstroem K.J."/>
            <person name="Becker C."/>
            <person name="Warthmann N."/>
            <person name="Chica C."/>
            <person name="Szarzynska B."/>
            <person name="Zytnicki M."/>
            <person name="Albani M.C."/>
            <person name="Kiefer C."/>
            <person name="Bergonzi S."/>
            <person name="Castaings L."/>
            <person name="Mateos J.L."/>
            <person name="Berns M.C."/>
            <person name="Bujdoso N."/>
            <person name="Piofczyk T."/>
            <person name="de Lorenzo L."/>
            <person name="Barrero-Sicilia C."/>
            <person name="Mateos I."/>
            <person name="Piednoel M."/>
            <person name="Hagmann J."/>
            <person name="Chen-Min-Tao R."/>
            <person name="Iglesias-Fernandez R."/>
            <person name="Schuster S.C."/>
            <person name="Alonso-Blanco C."/>
            <person name="Roudier F."/>
            <person name="Carbonero P."/>
            <person name="Paz-Ares J."/>
            <person name="Davis S.J."/>
            <person name="Pecinka A."/>
            <person name="Quesneville H."/>
            <person name="Colot V."/>
            <person name="Lysak M.A."/>
            <person name="Weigel D."/>
            <person name="Coupland G."/>
            <person name="Schneeberger K."/>
        </authorList>
    </citation>
    <scope>NUCLEOTIDE SEQUENCE [LARGE SCALE GENOMIC DNA]</scope>
    <source>
        <strain evidence="2">cv. Pajares</strain>
    </source>
</reference>
<gene>
    <name evidence="1" type="ORF">AALP_AAs50609U000300</name>
</gene>
<keyword evidence="2" id="KW-1185">Reference proteome</keyword>
<dbReference type="InterPro" id="IPR021109">
    <property type="entry name" value="Peptidase_aspartic_dom_sf"/>
</dbReference>
<name>A0A087FX11_ARAAL</name>
<proteinExistence type="predicted"/>
<dbReference type="EMBL" id="KL991935">
    <property type="protein sequence ID" value="KFK22163.1"/>
    <property type="molecule type" value="Genomic_DNA"/>
</dbReference>
<dbReference type="AlphaFoldDB" id="A0A087FX11"/>
<sequence>MVILEEDKGWHSRYGPLTKEDYEEDELYLEELIKLLKPPQEMNVIVKKEHSRRIELVRKRAMETPTYEDRQHKPKLDLPRPDFTKAVKKILASYKKEMEDIGIKFPKEDEYKRIAEERDLITDVLANQGNVREMMEHLGITKLKKSPCTLIFGDATCKQPLGVIEDYPLKIGNCVIPTNLMVMEMDMAKSLPLILGTPFLATTRASLDFLHMKALLKNVDPYTYYTTEPIEVDNCGMVSSEDVKEEMISLETSEEVKKVMKEAHEVDDYKESLDMFDGGGICLMFETIDETIMAIANEPKGANGKSSEMSKEDVKNKLTLELITKVKEGIECRAIWNGDVRLFY</sequence>
<dbReference type="Gramene" id="KFK22163">
    <property type="protein sequence ID" value="KFK22163"/>
    <property type="gene ID" value="AALP_AAs50609U000300"/>
</dbReference>
<protein>
    <submittedName>
        <fullName evidence="1">Uncharacterized protein</fullName>
    </submittedName>
</protein>
<dbReference type="PANTHER" id="PTHR33067">
    <property type="entry name" value="RNA-DIRECTED DNA POLYMERASE-RELATED"/>
    <property type="match status" value="1"/>
</dbReference>
<accession>A0A087FX11</accession>
<dbReference type="PANTHER" id="PTHR33067:SF31">
    <property type="entry name" value="RNA-DIRECTED DNA POLYMERASE"/>
    <property type="match status" value="1"/>
</dbReference>
<dbReference type="OrthoDB" id="1088238at2759"/>
<evidence type="ECO:0000313" key="1">
    <source>
        <dbReference type="EMBL" id="KFK22163.1"/>
    </source>
</evidence>